<dbReference type="OrthoDB" id="9797953at2"/>
<dbReference type="Pfam" id="PF06779">
    <property type="entry name" value="MFS_4"/>
    <property type="match status" value="1"/>
</dbReference>
<gene>
    <name evidence="6" type="ORF">E8K88_14140</name>
</gene>
<dbReference type="PANTHER" id="PTHR23537:SF1">
    <property type="entry name" value="SUGAR TRANSPORTER"/>
    <property type="match status" value="1"/>
</dbReference>
<dbReference type="InterPro" id="IPR020846">
    <property type="entry name" value="MFS_dom"/>
</dbReference>
<comment type="caution">
    <text evidence="6">The sequence shown here is derived from an EMBL/GenBank/DDBJ whole genome shotgun (WGS) entry which is preliminary data.</text>
</comment>
<dbReference type="Proteomes" id="UP000306236">
    <property type="component" value="Unassembled WGS sequence"/>
</dbReference>
<dbReference type="Gene3D" id="1.20.1250.20">
    <property type="entry name" value="MFS general substrate transporter like domains"/>
    <property type="match status" value="2"/>
</dbReference>
<evidence type="ECO:0000256" key="2">
    <source>
        <dbReference type="ARBA" id="ARBA00022989"/>
    </source>
</evidence>
<organism evidence="6 7">
    <name type="scientific">Lampropedia aestuarii</name>
    <dbReference type="NCBI Taxonomy" id="2562762"/>
    <lineage>
        <taxon>Bacteria</taxon>
        <taxon>Pseudomonadati</taxon>
        <taxon>Pseudomonadota</taxon>
        <taxon>Betaproteobacteria</taxon>
        <taxon>Burkholderiales</taxon>
        <taxon>Comamonadaceae</taxon>
        <taxon>Lampropedia</taxon>
    </lineage>
</organism>
<evidence type="ECO:0000259" key="5">
    <source>
        <dbReference type="PROSITE" id="PS50850"/>
    </source>
</evidence>
<keyword evidence="3 4" id="KW-0472">Membrane</keyword>
<dbReference type="PANTHER" id="PTHR23537">
    <property type="match status" value="1"/>
</dbReference>
<dbReference type="GO" id="GO:0005886">
    <property type="term" value="C:plasma membrane"/>
    <property type="evidence" value="ECO:0007669"/>
    <property type="project" value="TreeGrafter"/>
</dbReference>
<dbReference type="RefSeq" id="WP_136407324.1">
    <property type="nucleotide sequence ID" value="NZ_SSWX01000020.1"/>
</dbReference>
<name>A0A4S5BHM1_9BURK</name>
<feature type="transmembrane region" description="Helical" evidence="4">
    <location>
        <begin position="20"/>
        <end position="41"/>
    </location>
</feature>
<evidence type="ECO:0000313" key="6">
    <source>
        <dbReference type="EMBL" id="THJ31780.1"/>
    </source>
</evidence>
<feature type="transmembrane region" description="Helical" evidence="4">
    <location>
        <begin position="61"/>
        <end position="83"/>
    </location>
</feature>
<feature type="transmembrane region" description="Helical" evidence="4">
    <location>
        <begin position="333"/>
        <end position="352"/>
    </location>
</feature>
<sequence length="429" mass="45858">MASPTTDTAPQPLPPSPSALTIALAGAISLACALGLGRFAFTPLLPLMVQDGLVDLRFGSWLATLNYIGYLLGALSCMALPFVLHKRSTQQLRQLTLPLLRGGLIGTTLLLFVMALPLPSLWALARTVAGIVSAWVFVYTTAWCLEQLAVRQANQLGGLIYAGPGIGIAVSGLLVSKMALWQAHAQLIWAVIGTAAIALSAFVWHITARVHRHEQRQAPASAPQAAPIASSALQRRTIHWSSEQVLLAIAYGFAGFGYIITATYLPVIARTVMPGSPWIALFWPIFGLAVAVGAASTRFIAPWRDRRTLLILSYLLQALGVVLPLWLPNSIGFILGSILLGLPFTALTLFAVQEVRRLLPEHAAPFIGAITTLYGIGQIAGPPMVVWILGRASSQQQGFALALSVAAATLVIGAALFLFLRLRYPIRTT</sequence>
<dbReference type="SUPFAM" id="SSF103473">
    <property type="entry name" value="MFS general substrate transporter"/>
    <property type="match status" value="1"/>
</dbReference>
<evidence type="ECO:0000256" key="4">
    <source>
        <dbReference type="SAM" id="Phobius"/>
    </source>
</evidence>
<keyword evidence="1 4" id="KW-0812">Transmembrane</keyword>
<feature type="domain" description="Major facilitator superfamily (MFS) profile" evidence="5">
    <location>
        <begin position="243"/>
        <end position="429"/>
    </location>
</feature>
<dbReference type="GO" id="GO:0022857">
    <property type="term" value="F:transmembrane transporter activity"/>
    <property type="evidence" value="ECO:0007669"/>
    <property type="project" value="InterPro"/>
</dbReference>
<keyword evidence="7" id="KW-1185">Reference proteome</keyword>
<feature type="transmembrane region" description="Helical" evidence="4">
    <location>
        <begin position="187"/>
        <end position="207"/>
    </location>
</feature>
<evidence type="ECO:0000313" key="7">
    <source>
        <dbReference type="Proteomes" id="UP000306236"/>
    </source>
</evidence>
<feature type="transmembrane region" description="Helical" evidence="4">
    <location>
        <begin position="95"/>
        <end position="115"/>
    </location>
</feature>
<dbReference type="EMBL" id="SSWX01000020">
    <property type="protein sequence ID" value="THJ31780.1"/>
    <property type="molecule type" value="Genomic_DNA"/>
</dbReference>
<feature type="transmembrane region" description="Helical" evidence="4">
    <location>
        <begin position="281"/>
        <end position="301"/>
    </location>
</feature>
<evidence type="ECO:0000256" key="1">
    <source>
        <dbReference type="ARBA" id="ARBA00022692"/>
    </source>
</evidence>
<accession>A0A4S5BHM1</accession>
<keyword evidence="2 4" id="KW-1133">Transmembrane helix</keyword>
<dbReference type="InterPro" id="IPR010645">
    <property type="entry name" value="MFS_4"/>
</dbReference>
<feature type="transmembrane region" description="Helical" evidence="4">
    <location>
        <begin position="245"/>
        <end position="269"/>
    </location>
</feature>
<proteinExistence type="predicted"/>
<protein>
    <submittedName>
        <fullName evidence="6">YbfB/YjiJ family MFS transporter</fullName>
    </submittedName>
</protein>
<feature type="transmembrane region" description="Helical" evidence="4">
    <location>
        <begin position="156"/>
        <end position="175"/>
    </location>
</feature>
<feature type="transmembrane region" description="Helical" evidence="4">
    <location>
        <begin position="401"/>
        <end position="420"/>
    </location>
</feature>
<feature type="transmembrane region" description="Helical" evidence="4">
    <location>
        <begin position="308"/>
        <end position="327"/>
    </location>
</feature>
<reference evidence="6 7" key="1">
    <citation type="submission" date="2019-04" db="EMBL/GenBank/DDBJ databases">
        <title>Lampropedia sp YIM MLB12 draf genome.</title>
        <authorList>
            <person name="Wang Y.-X."/>
        </authorList>
    </citation>
    <scope>NUCLEOTIDE SEQUENCE [LARGE SCALE GENOMIC DNA]</scope>
    <source>
        <strain evidence="6 7">YIM MLB12</strain>
    </source>
</reference>
<feature type="transmembrane region" description="Helical" evidence="4">
    <location>
        <begin position="364"/>
        <end position="389"/>
    </location>
</feature>
<evidence type="ECO:0000256" key="3">
    <source>
        <dbReference type="ARBA" id="ARBA00023136"/>
    </source>
</evidence>
<dbReference type="InterPro" id="IPR036259">
    <property type="entry name" value="MFS_trans_sf"/>
</dbReference>
<feature type="transmembrane region" description="Helical" evidence="4">
    <location>
        <begin position="121"/>
        <end position="144"/>
    </location>
</feature>
<dbReference type="AlphaFoldDB" id="A0A4S5BHM1"/>
<dbReference type="PROSITE" id="PS50850">
    <property type="entry name" value="MFS"/>
    <property type="match status" value="1"/>
</dbReference>